<feature type="transmembrane region" description="Helical" evidence="8">
    <location>
        <begin position="292"/>
        <end position="311"/>
    </location>
</feature>
<evidence type="ECO:0000256" key="1">
    <source>
        <dbReference type="ARBA" id="ARBA00004651"/>
    </source>
</evidence>
<dbReference type="STRING" id="994479.GCA_000194155_06532"/>
<feature type="transmembrane region" description="Helical" evidence="8">
    <location>
        <begin position="378"/>
        <end position="397"/>
    </location>
</feature>
<feature type="transmembrane region" description="Helical" evidence="8">
    <location>
        <begin position="70"/>
        <end position="89"/>
    </location>
</feature>
<proteinExistence type="inferred from homology"/>
<evidence type="ECO:0000313" key="9">
    <source>
        <dbReference type="EMBL" id="PKW13605.1"/>
    </source>
</evidence>
<feature type="transmembrane region" description="Helical" evidence="8">
    <location>
        <begin position="177"/>
        <end position="197"/>
    </location>
</feature>
<dbReference type="RefSeq" id="WP_010313440.1">
    <property type="nucleotide sequence ID" value="NZ_CP061007.1"/>
</dbReference>
<gene>
    <name evidence="9" type="ORF">A8926_1145</name>
</gene>
<feature type="transmembrane region" description="Helical" evidence="8">
    <location>
        <begin position="339"/>
        <end position="358"/>
    </location>
</feature>
<feature type="transmembrane region" description="Helical" evidence="8">
    <location>
        <begin position="204"/>
        <end position="223"/>
    </location>
</feature>
<evidence type="ECO:0000256" key="4">
    <source>
        <dbReference type="ARBA" id="ARBA00022692"/>
    </source>
</evidence>
<evidence type="ECO:0000256" key="6">
    <source>
        <dbReference type="ARBA" id="ARBA00023136"/>
    </source>
</evidence>
<dbReference type="Pfam" id="PF09594">
    <property type="entry name" value="GT87"/>
    <property type="match status" value="1"/>
</dbReference>
<comment type="caution">
    <text evidence="9">The sequence shown here is derived from an EMBL/GenBank/DDBJ whole genome shotgun (WGS) entry which is preliminary data.</text>
</comment>
<sequence length="417" mass="45777">MVNIGLARARDGRFLLVAAVVIEVLAIWFVHWIDTRGYMDTEIYRLGARAWLNGYQVYGDDLTPESPDSATLPFIYPPFAALLFIPLTWLSVDGAIVLVAVLSHIAILVTAYSLARSSNYLAPRAGLVAVATAVLMPWFTLIEPARETINYGQINLVLMALVTADCLLPRTRWPRGLLVGIAAAIKLTPLGFLLLFLLRRDYRAMAVTGLTFAATVLIGLVAAPKDSADWWLDKMLSTGDSFGTVYAGNLTLRSLLAKQSLTGFELNSLWVLGSVLLLALAVLGMRYALRMANAPLALMLNAVLVLLVSPISWSHHWVWAGPALALLFVMSLRHRWYGVLLTVGLCALTVLAGPQWYLPNTEDRELDWTFSQQVVGNAYTLIGIGFLIAAAVAYVRFRGPGAPRLPLKSDRRFPLKS</sequence>
<evidence type="ECO:0000256" key="7">
    <source>
        <dbReference type="ARBA" id="ARBA00024033"/>
    </source>
</evidence>
<keyword evidence="4 8" id="KW-0812">Transmembrane</keyword>
<feature type="transmembrane region" description="Helical" evidence="8">
    <location>
        <begin position="121"/>
        <end position="142"/>
    </location>
</feature>
<evidence type="ECO:0000256" key="5">
    <source>
        <dbReference type="ARBA" id="ARBA00022989"/>
    </source>
</evidence>
<keyword evidence="10" id="KW-1185">Reference proteome</keyword>
<evidence type="ECO:0000313" key="10">
    <source>
        <dbReference type="Proteomes" id="UP000233786"/>
    </source>
</evidence>
<feature type="transmembrane region" description="Helical" evidence="8">
    <location>
        <begin position="12"/>
        <end position="33"/>
    </location>
</feature>
<keyword evidence="3" id="KW-0808">Transferase</keyword>
<protein>
    <submittedName>
        <fullName evidence="9">Alpha-1,2-mannosyltransferase</fullName>
    </submittedName>
</protein>
<dbReference type="EMBL" id="PJNB01000001">
    <property type="protein sequence ID" value="PKW13605.1"/>
    <property type="molecule type" value="Genomic_DNA"/>
</dbReference>
<comment type="similarity">
    <text evidence="7">Belongs to the glycosyltransferase 87 family.</text>
</comment>
<dbReference type="GO" id="GO:0005886">
    <property type="term" value="C:plasma membrane"/>
    <property type="evidence" value="ECO:0007669"/>
    <property type="project" value="UniProtKB-SubCell"/>
</dbReference>
<evidence type="ECO:0000256" key="3">
    <source>
        <dbReference type="ARBA" id="ARBA00022679"/>
    </source>
</evidence>
<feature type="transmembrane region" description="Helical" evidence="8">
    <location>
        <begin position="268"/>
        <end position="285"/>
    </location>
</feature>
<feature type="transmembrane region" description="Helical" evidence="8">
    <location>
        <begin position="317"/>
        <end position="332"/>
    </location>
</feature>
<name>A0A2N3XSG0_SACSN</name>
<evidence type="ECO:0000256" key="2">
    <source>
        <dbReference type="ARBA" id="ARBA00022475"/>
    </source>
</evidence>
<keyword evidence="5 8" id="KW-1133">Transmembrane helix</keyword>
<keyword evidence="2" id="KW-1003">Cell membrane</keyword>
<dbReference type="Proteomes" id="UP000233786">
    <property type="component" value="Unassembled WGS sequence"/>
</dbReference>
<dbReference type="AlphaFoldDB" id="A0A2N3XSG0"/>
<dbReference type="GO" id="GO:0016758">
    <property type="term" value="F:hexosyltransferase activity"/>
    <property type="evidence" value="ECO:0007669"/>
    <property type="project" value="InterPro"/>
</dbReference>
<feature type="transmembrane region" description="Helical" evidence="8">
    <location>
        <begin position="96"/>
        <end position="115"/>
    </location>
</feature>
<comment type="subcellular location">
    <subcellularLocation>
        <location evidence="1">Cell membrane</location>
        <topology evidence="1">Multi-pass membrane protein</topology>
    </subcellularLocation>
</comment>
<accession>A0A2N3XSG0</accession>
<organism evidence="9 10">
    <name type="scientific">Saccharopolyspora spinosa</name>
    <dbReference type="NCBI Taxonomy" id="60894"/>
    <lineage>
        <taxon>Bacteria</taxon>
        <taxon>Bacillati</taxon>
        <taxon>Actinomycetota</taxon>
        <taxon>Actinomycetes</taxon>
        <taxon>Pseudonocardiales</taxon>
        <taxon>Pseudonocardiaceae</taxon>
        <taxon>Saccharopolyspora</taxon>
    </lineage>
</organism>
<dbReference type="InterPro" id="IPR018584">
    <property type="entry name" value="GT87"/>
</dbReference>
<keyword evidence="6 8" id="KW-0472">Membrane</keyword>
<reference evidence="9" key="1">
    <citation type="submission" date="2017-12" db="EMBL/GenBank/DDBJ databases">
        <title>Sequencing the genomes of 1000 Actinobacteria strains.</title>
        <authorList>
            <person name="Klenk H.-P."/>
        </authorList>
    </citation>
    <scope>NUCLEOTIDE SEQUENCE [LARGE SCALE GENOMIC DNA]</scope>
    <source>
        <strain evidence="9">DSM 44228</strain>
    </source>
</reference>
<feature type="transmembrane region" description="Helical" evidence="8">
    <location>
        <begin position="154"/>
        <end position="171"/>
    </location>
</feature>
<evidence type="ECO:0000256" key="8">
    <source>
        <dbReference type="SAM" id="Phobius"/>
    </source>
</evidence>